<accession>A0ACB9YX11</accession>
<organism evidence="1 2">
    <name type="scientific">Hypoxylon rubiginosum</name>
    <dbReference type="NCBI Taxonomy" id="110542"/>
    <lineage>
        <taxon>Eukaryota</taxon>
        <taxon>Fungi</taxon>
        <taxon>Dikarya</taxon>
        <taxon>Ascomycota</taxon>
        <taxon>Pezizomycotina</taxon>
        <taxon>Sordariomycetes</taxon>
        <taxon>Xylariomycetidae</taxon>
        <taxon>Xylariales</taxon>
        <taxon>Hypoxylaceae</taxon>
        <taxon>Hypoxylon</taxon>
    </lineage>
</organism>
<dbReference type="EMBL" id="MU393493">
    <property type="protein sequence ID" value="KAI4863980.1"/>
    <property type="molecule type" value="Genomic_DNA"/>
</dbReference>
<comment type="caution">
    <text evidence="1">The sequence shown here is derived from an EMBL/GenBank/DDBJ whole genome shotgun (WGS) entry which is preliminary data.</text>
</comment>
<dbReference type="Proteomes" id="UP001497700">
    <property type="component" value="Unassembled WGS sequence"/>
</dbReference>
<name>A0ACB9YX11_9PEZI</name>
<gene>
    <name evidence="1" type="ORF">F4820DRAFT_425017</name>
</gene>
<evidence type="ECO:0000313" key="1">
    <source>
        <dbReference type="EMBL" id="KAI4863980.1"/>
    </source>
</evidence>
<keyword evidence="2" id="KW-1185">Reference proteome</keyword>
<protein>
    <submittedName>
        <fullName evidence="1">Uncharacterized protein</fullName>
    </submittedName>
</protein>
<proteinExistence type="predicted"/>
<evidence type="ECO:0000313" key="2">
    <source>
        <dbReference type="Proteomes" id="UP001497700"/>
    </source>
</evidence>
<reference evidence="1 2" key="1">
    <citation type="journal article" date="2022" name="New Phytol.">
        <title>Ecological generalism drives hyperdiversity of secondary metabolite gene clusters in xylarialean endophytes.</title>
        <authorList>
            <person name="Franco M.E.E."/>
            <person name="Wisecaver J.H."/>
            <person name="Arnold A.E."/>
            <person name="Ju Y.M."/>
            <person name="Slot J.C."/>
            <person name="Ahrendt S."/>
            <person name="Moore L.P."/>
            <person name="Eastman K.E."/>
            <person name="Scott K."/>
            <person name="Konkel Z."/>
            <person name="Mondo S.J."/>
            <person name="Kuo A."/>
            <person name="Hayes R.D."/>
            <person name="Haridas S."/>
            <person name="Andreopoulos B."/>
            <person name="Riley R."/>
            <person name="LaButti K."/>
            <person name="Pangilinan J."/>
            <person name="Lipzen A."/>
            <person name="Amirebrahimi M."/>
            <person name="Yan J."/>
            <person name="Adam C."/>
            <person name="Keymanesh K."/>
            <person name="Ng V."/>
            <person name="Louie K."/>
            <person name="Northen T."/>
            <person name="Drula E."/>
            <person name="Henrissat B."/>
            <person name="Hsieh H.M."/>
            <person name="Youens-Clark K."/>
            <person name="Lutzoni F."/>
            <person name="Miadlikowska J."/>
            <person name="Eastwood D.C."/>
            <person name="Hamelin R.C."/>
            <person name="Grigoriev I.V."/>
            <person name="U'Ren J.M."/>
        </authorList>
    </citation>
    <scope>NUCLEOTIDE SEQUENCE [LARGE SCALE GENOMIC DNA]</scope>
    <source>
        <strain evidence="1 2">CBS 119005</strain>
    </source>
</reference>
<sequence>MRTLQIHREDVMFRSWKDDNDIGGMSSQWNKQFSDVPRHDFGLNQATCDCYRMLSPVSPSLSQRDNHHNEELHSSKYSMETERLVPSTSDFEFNSDPIQRRSSHGSRIRCATPWILLFTVTLLWAGSYLQLRATYESSHQSPYSPAQHLIQYEQRQFFTLSASNPNEYSGPPSPELDKNWEDLYSMGIVAISRYEAERLPNKTSMLPHDEQQRYVVGLDVFHALHCLNMIRKLLHPEYYSEDDMKDINQSHDDLHHIDHCIEYLRQSVTCSVDLAPIPFQVSTRSALTQIDPLRVPDCVRCPTALSNKRVVEWCTERISAFDECHAHLPEFRCYTRMGKGKSCGRRMGSCISSSKRSSRPRHVDIRF</sequence>